<evidence type="ECO:0000313" key="2">
    <source>
        <dbReference type="Proteomes" id="UP000189981"/>
    </source>
</evidence>
<proteinExistence type="predicted"/>
<dbReference type="EMBL" id="FUYR01000001">
    <property type="protein sequence ID" value="SKB41041.1"/>
    <property type="molecule type" value="Genomic_DNA"/>
</dbReference>
<keyword evidence="2" id="KW-1185">Reference proteome</keyword>
<dbReference type="Proteomes" id="UP000189981">
    <property type="component" value="Unassembled WGS sequence"/>
</dbReference>
<reference evidence="2" key="1">
    <citation type="submission" date="2017-02" db="EMBL/GenBank/DDBJ databases">
        <authorList>
            <person name="Varghese N."/>
            <person name="Submissions S."/>
        </authorList>
    </citation>
    <scope>NUCLEOTIDE SEQUENCE [LARGE SCALE GENOMIC DNA]</scope>
    <source>
        <strain evidence="2">DSM 22385</strain>
    </source>
</reference>
<sequence length="81" mass="9971">MIKLEKDVLDFHMNLSILDLRMEISKNERFINNHPRIFRYPKDETDFYLLKDRIVILKGIFDFRTNQISEKEFNAQFDFVR</sequence>
<gene>
    <name evidence="1" type="ORF">SAMN05661099_1197</name>
</gene>
<organism evidence="1 2">
    <name type="scientific">Daejeonella lutea</name>
    <dbReference type="NCBI Taxonomy" id="572036"/>
    <lineage>
        <taxon>Bacteria</taxon>
        <taxon>Pseudomonadati</taxon>
        <taxon>Bacteroidota</taxon>
        <taxon>Sphingobacteriia</taxon>
        <taxon>Sphingobacteriales</taxon>
        <taxon>Sphingobacteriaceae</taxon>
        <taxon>Daejeonella</taxon>
    </lineage>
</organism>
<evidence type="ECO:0000313" key="1">
    <source>
        <dbReference type="EMBL" id="SKB41041.1"/>
    </source>
</evidence>
<dbReference type="AlphaFoldDB" id="A0A1T5B160"/>
<name>A0A1T5B160_9SPHI</name>
<protein>
    <submittedName>
        <fullName evidence="1">Uncharacterized protein</fullName>
    </submittedName>
</protein>
<dbReference type="STRING" id="572036.SAMN05661099_1197"/>
<accession>A0A1T5B160</accession>